<reference evidence="7" key="1">
    <citation type="submission" date="2017-05" db="EMBL/GenBank/DDBJ databases">
        <authorList>
            <person name="Macchi M."/>
            <person name="Festa S."/>
            <person name="Coppotelli B.M."/>
            <person name="Morelli I.S."/>
        </authorList>
    </citation>
    <scope>NUCLEOTIDE SEQUENCE [LARGE SCALE GENOMIC DNA]</scope>
    <source>
        <strain evidence="7">I</strain>
    </source>
</reference>
<evidence type="ECO:0000313" key="7">
    <source>
        <dbReference type="Proteomes" id="UP000196655"/>
    </source>
</evidence>
<evidence type="ECO:0000313" key="6">
    <source>
        <dbReference type="EMBL" id="OWJ66043.1"/>
    </source>
</evidence>
<dbReference type="SUPFAM" id="SSF46785">
    <property type="entry name" value="Winged helix' DNA-binding domain"/>
    <property type="match status" value="1"/>
</dbReference>
<dbReference type="Pfam" id="PF03466">
    <property type="entry name" value="LysR_substrate"/>
    <property type="match status" value="1"/>
</dbReference>
<evidence type="ECO:0000259" key="5">
    <source>
        <dbReference type="PROSITE" id="PS50931"/>
    </source>
</evidence>
<dbReference type="Gene3D" id="1.10.10.10">
    <property type="entry name" value="Winged helix-like DNA-binding domain superfamily/Winged helix DNA-binding domain"/>
    <property type="match status" value="1"/>
</dbReference>
<sequence>MRFDLTDLRLFLHIAEAGSITAGAGRAALALASASARIRGMEAAAGTALLRRGRRGVAPTPAGEAVLHHARLVLQQMERLRGELGDYARGLKGHVRILGNTAAVTEFLPEPLAEWLAAHPRIDIDLEERPSHAIVEAVAAGLADLGIVADMAGGGAAEGGGAEGLVRIPFRIDRLVLAVPRGHPLAARRRIAFAEALGEDFVGLSPGSALQDHLARHAARAGRPLALRVRLGGFDAVCRMVEQGVGLAVVPETAARRCRRSMAIRAVPLSDPWALRRLSICIRSLDALPAHARRLVEHLAQDAPPAL</sequence>
<keyword evidence="3" id="KW-0238">DNA-binding</keyword>
<evidence type="ECO:0000256" key="3">
    <source>
        <dbReference type="ARBA" id="ARBA00023125"/>
    </source>
</evidence>
<dbReference type="GO" id="GO:0005829">
    <property type="term" value="C:cytosol"/>
    <property type="evidence" value="ECO:0007669"/>
    <property type="project" value="TreeGrafter"/>
</dbReference>
<dbReference type="PANTHER" id="PTHR30419">
    <property type="entry name" value="HTH-TYPE TRANSCRIPTIONAL REGULATOR YBHD"/>
    <property type="match status" value="1"/>
</dbReference>
<dbReference type="Pfam" id="PF00126">
    <property type="entry name" value="HTH_1"/>
    <property type="match status" value="1"/>
</dbReference>
<dbReference type="InterPro" id="IPR036388">
    <property type="entry name" value="WH-like_DNA-bd_sf"/>
</dbReference>
<dbReference type="Proteomes" id="UP000196655">
    <property type="component" value="Unassembled WGS sequence"/>
</dbReference>
<dbReference type="PROSITE" id="PS50931">
    <property type="entry name" value="HTH_LYSR"/>
    <property type="match status" value="1"/>
</dbReference>
<dbReference type="InterPro" id="IPR000847">
    <property type="entry name" value="LysR_HTH_N"/>
</dbReference>
<evidence type="ECO:0000256" key="2">
    <source>
        <dbReference type="ARBA" id="ARBA00023015"/>
    </source>
</evidence>
<organism evidence="6 7">
    <name type="scientific">Inquilinus limosus</name>
    <dbReference type="NCBI Taxonomy" id="171674"/>
    <lineage>
        <taxon>Bacteria</taxon>
        <taxon>Pseudomonadati</taxon>
        <taxon>Pseudomonadota</taxon>
        <taxon>Alphaproteobacteria</taxon>
        <taxon>Rhodospirillales</taxon>
        <taxon>Rhodospirillaceae</taxon>
        <taxon>Inquilinus</taxon>
    </lineage>
</organism>
<dbReference type="InterPro" id="IPR050950">
    <property type="entry name" value="HTH-type_LysR_regulators"/>
</dbReference>
<keyword evidence="7" id="KW-1185">Reference proteome</keyword>
<keyword evidence="4" id="KW-0804">Transcription</keyword>
<name>A0A211ZL84_9PROT</name>
<dbReference type="CDD" id="cd08421">
    <property type="entry name" value="PBP2_LTTR_like_1"/>
    <property type="match status" value="1"/>
</dbReference>
<dbReference type="InterPro" id="IPR036390">
    <property type="entry name" value="WH_DNA-bd_sf"/>
</dbReference>
<evidence type="ECO:0000256" key="4">
    <source>
        <dbReference type="ARBA" id="ARBA00023163"/>
    </source>
</evidence>
<comment type="caution">
    <text evidence="6">The sequence shown here is derived from an EMBL/GenBank/DDBJ whole genome shotgun (WGS) entry which is preliminary data.</text>
</comment>
<accession>A0A211ZL84</accession>
<dbReference type="AlphaFoldDB" id="A0A211ZL84"/>
<dbReference type="GO" id="GO:0003677">
    <property type="term" value="F:DNA binding"/>
    <property type="evidence" value="ECO:0007669"/>
    <property type="project" value="UniProtKB-KW"/>
</dbReference>
<dbReference type="GO" id="GO:0003700">
    <property type="term" value="F:DNA-binding transcription factor activity"/>
    <property type="evidence" value="ECO:0007669"/>
    <property type="project" value="InterPro"/>
</dbReference>
<keyword evidence="2" id="KW-0805">Transcription regulation</keyword>
<gene>
    <name evidence="6" type="ORF">BWR60_16600</name>
</gene>
<dbReference type="RefSeq" id="WP_088152139.1">
    <property type="nucleotide sequence ID" value="NZ_NHON01000029.1"/>
</dbReference>
<proteinExistence type="inferred from homology"/>
<feature type="domain" description="HTH lysR-type" evidence="5">
    <location>
        <begin position="3"/>
        <end position="60"/>
    </location>
</feature>
<dbReference type="SUPFAM" id="SSF53850">
    <property type="entry name" value="Periplasmic binding protein-like II"/>
    <property type="match status" value="1"/>
</dbReference>
<dbReference type="PANTHER" id="PTHR30419:SF2">
    <property type="entry name" value="LYSR FAMILY TRANSCRIPTIONAL REGULATOR"/>
    <property type="match status" value="1"/>
</dbReference>
<dbReference type="OrthoDB" id="9785974at2"/>
<evidence type="ECO:0000256" key="1">
    <source>
        <dbReference type="ARBA" id="ARBA00009437"/>
    </source>
</evidence>
<dbReference type="EMBL" id="NHON01000029">
    <property type="protein sequence ID" value="OWJ66043.1"/>
    <property type="molecule type" value="Genomic_DNA"/>
</dbReference>
<dbReference type="STRING" id="1122125.GCA_000423185_04764"/>
<dbReference type="Gene3D" id="3.40.190.290">
    <property type="match status" value="1"/>
</dbReference>
<comment type="similarity">
    <text evidence="1">Belongs to the LysR transcriptional regulatory family.</text>
</comment>
<dbReference type="InterPro" id="IPR005119">
    <property type="entry name" value="LysR_subst-bd"/>
</dbReference>
<protein>
    <submittedName>
        <fullName evidence="6">LysR family transcriptional regulator</fullName>
    </submittedName>
</protein>